<comment type="catalytic activity">
    <reaction evidence="5">
        <text>O-phospho-L-threonyl-[protein] + H2O = L-threonyl-[protein] + phosphate</text>
        <dbReference type="Rhea" id="RHEA:47004"/>
        <dbReference type="Rhea" id="RHEA-COMP:11060"/>
        <dbReference type="Rhea" id="RHEA-COMP:11605"/>
        <dbReference type="ChEBI" id="CHEBI:15377"/>
        <dbReference type="ChEBI" id="CHEBI:30013"/>
        <dbReference type="ChEBI" id="CHEBI:43474"/>
        <dbReference type="ChEBI" id="CHEBI:61977"/>
        <dbReference type="EC" id="3.1.3.16"/>
    </reaction>
</comment>
<keyword evidence="3" id="KW-0479">Metal-binding</keyword>
<evidence type="ECO:0000256" key="1">
    <source>
        <dbReference type="ARBA" id="ARBA00001936"/>
    </source>
</evidence>
<dbReference type="PRINTS" id="PR00114">
    <property type="entry name" value="STPHPHTASE"/>
</dbReference>
<dbReference type="SUPFAM" id="SSF56300">
    <property type="entry name" value="Metallo-dependent phosphatases"/>
    <property type="match status" value="1"/>
</dbReference>
<proteinExistence type="inferred from homology"/>
<dbReference type="InterPro" id="IPR011992">
    <property type="entry name" value="EF-hand-dom_pair"/>
</dbReference>
<name>A0A8S9Z3I9_9TREM</name>
<dbReference type="Proteomes" id="UP000822476">
    <property type="component" value="Unassembled WGS sequence"/>
</dbReference>
<dbReference type="AlphaFoldDB" id="A0A8S9Z3I9"/>
<dbReference type="InterPro" id="IPR004843">
    <property type="entry name" value="Calcineurin-like_PHP"/>
</dbReference>
<gene>
    <name evidence="7" type="ORF">EG68_02954</name>
</gene>
<dbReference type="Gene3D" id="3.60.21.10">
    <property type="match status" value="1"/>
</dbReference>
<dbReference type="OrthoDB" id="442428at2759"/>
<comment type="similarity">
    <text evidence="2 5">Belongs to the PPP phosphatase family.</text>
</comment>
<evidence type="ECO:0000259" key="6">
    <source>
        <dbReference type="PROSITE" id="PS50222"/>
    </source>
</evidence>
<evidence type="ECO:0000256" key="4">
    <source>
        <dbReference type="ARBA" id="ARBA00023211"/>
    </source>
</evidence>
<keyword evidence="4" id="KW-0464">Manganese</keyword>
<evidence type="ECO:0000256" key="5">
    <source>
        <dbReference type="RuleBase" id="RU004273"/>
    </source>
</evidence>
<dbReference type="PROSITE" id="PS00125">
    <property type="entry name" value="SER_THR_PHOSPHATASE"/>
    <property type="match status" value="1"/>
</dbReference>
<evidence type="ECO:0000256" key="2">
    <source>
        <dbReference type="ARBA" id="ARBA00008294"/>
    </source>
</evidence>
<keyword evidence="5" id="KW-0378">Hydrolase</keyword>
<dbReference type="EC" id="3.1.3.16" evidence="5"/>
<dbReference type="SMART" id="SM00156">
    <property type="entry name" value="PP2Ac"/>
    <property type="match status" value="1"/>
</dbReference>
<dbReference type="PANTHER" id="PTHR45668:SF3">
    <property type="entry name" value="SERINE_THREONINE-PROTEIN PHOSPHATASE RDGC"/>
    <property type="match status" value="1"/>
</dbReference>
<evidence type="ECO:0000313" key="8">
    <source>
        <dbReference type="Proteomes" id="UP000822476"/>
    </source>
</evidence>
<protein>
    <recommendedName>
        <fullName evidence="5">Serine/threonine-protein phosphatase</fullName>
        <ecNumber evidence="5">3.1.3.16</ecNumber>
    </recommendedName>
</protein>
<dbReference type="InterPro" id="IPR006186">
    <property type="entry name" value="Ser/Thr-sp_prot-phosphatase"/>
</dbReference>
<dbReference type="PROSITE" id="PS50222">
    <property type="entry name" value="EF_HAND_2"/>
    <property type="match status" value="1"/>
</dbReference>
<comment type="caution">
    <text evidence="7">The sequence shown here is derived from an EMBL/GenBank/DDBJ whole genome shotgun (WGS) entry which is preliminary data.</text>
</comment>
<dbReference type="InterPro" id="IPR029052">
    <property type="entry name" value="Metallo-depent_PP-like"/>
</dbReference>
<feature type="domain" description="EF-hand" evidence="6">
    <location>
        <begin position="496"/>
        <end position="531"/>
    </location>
</feature>
<sequence length="659" mass="75130">MITASQNGYLLTGTWHAAVLIQCWYRKAIARLEARRQCAWHLFRALDNSETDSQASTIEELFATLDTTQALGSSCMPLLTPEVTEEDIQFPLGQREFKYLLQMISLGKNRISLTIFSEILKQSAIAFENLPNITDIHLKENESVNVCGDLHGNLPALLQIFDQNGLPSRKNCFIFNGDFVDRGYKSVEVLTLILAAFLVYPKYVIVNRGNHEDTAVNQQFGFKKELSWKYPASTQKRPFYNDESSITQLCSNVFRQMPVACIVNEIIFICHGGIFPSTDLERLRNMDRSKFTSVLSPCLDGPNAVNPHDWQQLLNLLWSDPQLKPGSRLNSYRGGGSYFGPDVTEAFLQRSGFKLIIRSHQCFPEGWQLTHSAQVLTVFSSFDYFGHATNEGVFMRLSLISSKSLHSMKSHAGMILCMKPFQLDRPETSGQSSIYSSNNMRNQLSAPVLTKRTRRIILPQLVLLHRCQAKTKLNQYAEVRDEINAAFLKLWRHLQPREQELMSAFKAMDEQNTGMITISDWCQILTTSTHLQLSWRCLRTFLVEKSMGDPSKVLYSSMFNGPCVYHPSLKDHPHLAEDLFVNQEILLAVQQLTNNINSVDLISVQEFLKSLPVTPKVGKLKKLLDGLIDLLPKDVLRQFDLLKFLEEFQFVEVRQRINT</sequence>
<keyword evidence="8" id="KW-1185">Reference proteome</keyword>
<comment type="cofactor">
    <cofactor evidence="1">
        <name>Mn(2+)</name>
        <dbReference type="ChEBI" id="CHEBI:29035"/>
    </cofactor>
</comment>
<dbReference type="PANTHER" id="PTHR45668">
    <property type="entry name" value="SERINE/THREONINE-PROTEIN PHOSPHATASE 5-RELATED"/>
    <property type="match status" value="1"/>
</dbReference>
<evidence type="ECO:0000256" key="3">
    <source>
        <dbReference type="ARBA" id="ARBA00022723"/>
    </source>
</evidence>
<accession>A0A8S9Z3I9</accession>
<dbReference type="EMBL" id="JTDE01000961">
    <property type="protein sequence ID" value="KAF7259953.1"/>
    <property type="molecule type" value="Genomic_DNA"/>
</dbReference>
<reference evidence="7" key="1">
    <citation type="submission" date="2019-07" db="EMBL/GenBank/DDBJ databases">
        <title>Annotation for the trematode Paragonimus miyazaki's.</title>
        <authorList>
            <person name="Choi Y.-J."/>
        </authorList>
    </citation>
    <scope>NUCLEOTIDE SEQUENCE</scope>
    <source>
        <strain evidence="7">Japan</strain>
    </source>
</reference>
<dbReference type="GO" id="GO:0005509">
    <property type="term" value="F:calcium ion binding"/>
    <property type="evidence" value="ECO:0007669"/>
    <property type="project" value="InterPro"/>
</dbReference>
<dbReference type="SUPFAM" id="SSF47473">
    <property type="entry name" value="EF-hand"/>
    <property type="match status" value="1"/>
</dbReference>
<organism evidence="7 8">
    <name type="scientific">Paragonimus skrjabini miyazakii</name>
    <dbReference type="NCBI Taxonomy" id="59628"/>
    <lineage>
        <taxon>Eukaryota</taxon>
        <taxon>Metazoa</taxon>
        <taxon>Spiralia</taxon>
        <taxon>Lophotrochozoa</taxon>
        <taxon>Platyhelminthes</taxon>
        <taxon>Trematoda</taxon>
        <taxon>Digenea</taxon>
        <taxon>Plagiorchiida</taxon>
        <taxon>Troglotremata</taxon>
        <taxon>Troglotrematidae</taxon>
        <taxon>Paragonimus</taxon>
    </lineage>
</organism>
<dbReference type="GO" id="GO:0004722">
    <property type="term" value="F:protein serine/threonine phosphatase activity"/>
    <property type="evidence" value="ECO:0007669"/>
    <property type="project" value="UniProtKB-EC"/>
</dbReference>
<dbReference type="InterPro" id="IPR002048">
    <property type="entry name" value="EF_hand_dom"/>
</dbReference>
<dbReference type="Pfam" id="PF00149">
    <property type="entry name" value="Metallophos"/>
    <property type="match status" value="1"/>
</dbReference>
<evidence type="ECO:0000313" key="7">
    <source>
        <dbReference type="EMBL" id="KAF7259953.1"/>
    </source>
</evidence>
<dbReference type="InterPro" id="IPR051134">
    <property type="entry name" value="PPP_phosphatase"/>
</dbReference>